<dbReference type="Gene3D" id="2.40.10.10">
    <property type="entry name" value="Trypsin-like serine proteases"/>
    <property type="match status" value="1"/>
</dbReference>
<evidence type="ECO:0008006" key="3">
    <source>
        <dbReference type="Google" id="ProtNLM"/>
    </source>
</evidence>
<reference evidence="1" key="2">
    <citation type="submission" date="2022-06" db="UniProtKB">
        <authorList>
            <consortium name="EnsemblMetazoa"/>
        </authorList>
    </citation>
    <scope>IDENTIFICATION</scope>
    <source>
        <strain evidence="1">p50T (Dazao)</strain>
    </source>
</reference>
<evidence type="ECO:0000313" key="1">
    <source>
        <dbReference type="EnsemblMetazoa" id="XP_012548991.3"/>
    </source>
</evidence>
<reference evidence="2" key="1">
    <citation type="journal article" date="2008" name="Insect Biochem. Mol. Biol.">
        <title>The genome of a lepidopteran model insect, the silkworm Bombyx mori.</title>
        <authorList>
            <consortium name="International Silkworm Genome Consortium"/>
        </authorList>
    </citation>
    <scope>NUCLEOTIDE SEQUENCE [LARGE SCALE GENOMIC DNA]</scope>
    <source>
        <strain evidence="2">p50T</strain>
    </source>
</reference>
<dbReference type="AlphaFoldDB" id="A0A8R2C7N3"/>
<protein>
    <recommendedName>
        <fullName evidence="3">Peptidase S1 domain-containing protein</fullName>
    </recommendedName>
</protein>
<proteinExistence type="predicted"/>
<dbReference type="InterPro" id="IPR009003">
    <property type="entry name" value="Peptidase_S1_PA"/>
</dbReference>
<dbReference type="Proteomes" id="UP000005204">
    <property type="component" value="Unassembled WGS sequence"/>
</dbReference>
<organism evidence="1 2">
    <name type="scientific">Bombyx mori</name>
    <name type="common">Silk moth</name>
    <dbReference type="NCBI Taxonomy" id="7091"/>
    <lineage>
        <taxon>Eukaryota</taxon>
        <taxon>Metazoa</taxon>
        <taxon>Ecdysozoa</taxon>
        <taxon>Arthropoda</taxon>
        <taxon>Hexapoda</taxon>
        <taxon>Insecta</taxon>
        <taxon>Pterygota</taxon>
        <taxon>Neoptera</taxon>
        <taxon>Endopterygota</taxon>
        <taxon>Lepidoptera</taxon>
        <taxon>Glossata</taxon>
        <taxon>Ditrysia</taxon>
        <taxon>Bombycoidea</taxon>
        <taxon>Bombycidae</taxon>
        <taxon>Bombycinae</taxon>
        <taxon>Bombyx</taxon>
    </lineage>
</organism>
<evidence type="ECO:0000313" key="2">
    <source>
        <dbReference type="Proteomes" id="UP000005204"/>
    </source>
</evidence>
<accession>A0A8R2C7N3</accession>
<dbReference type="SUPFAM" id="SSF50494">
    <property type="entry name" value="Trypsin-like serine proteases"/>
    <property type="match status" value="1"/>
</dbReference>
<sequence length="234" mass="27165">MFYILTVRNVSSSNRGYLMQKSPAVLILKRKVPDVFSEIPMRALDIDYKGEEKLTLQEECLVPGWHFFYKGDKIYPSHKFLLQRNVRVQFMNIVKKSEWCETLTIKFQKALNNLGFLGYFDKTACICVRDPDRTAQPCHGMYGAPLICKGRMVAMLMAPDAQWTNCTGFSNVMHLLSSAYLKKYMSCVSSLFEMDTRVDWSMLQKSVYEDINNEEYDYIPEMYDKIYGDSSSSE</sequence>
<name>A0A8R2C7N3_BOMMO</name>
<dbReference type="InterPro" id="IPR043504">
    <property type="entry name" value="Peptidase_S1_PA_chymotrypsin"/>
</dbReference>
<dbReference type="EnsemblMetazoa" id="XM_012693537.3">
    <property type="protein sequence ID" value="XP_012548991.3"/>
    <property type="gene ID" value="LOC101739467"/>
</dbReference>
<keyword evidence="2" id="KW-1185">Reference proteome</keyword>